<dbReference type="PANTHER" id="PTHR30183:SF8">
    <property type="entry name" value="MOLYBDENUM TRANSPORT SYSTEM PERMEASE"/>
    <property type="match status" value="1"/>
</dbReference>
<evidence type="ECO:0000256" key="4">
    <source>
        <dbReference type="ARBA" id="ARBA00022448"/>
    </source>
</evidence>
<dbReference type="PROSITE" id="PS50928">
    <property type="entry name" value="ABC_TM1"/>
    <property type="match status" value="1"/>
</dbReference>
<dbReference type="EMBL" id="JANUCT010000019">
    <property type="protein sequence ID" value="MCS3904311.1"/>
    <property type="molecule type" value="Genomic_DNA"/>
</dbReference>
<proteinExistence type="inferred from homology"/>
<dbReference type="GO" id="GO:0005886">
    <property type="term" value="C:plasma membrane"/>
    <property type="evidence" value="ECO:0007669"/>
    <property type="project" value="UniProtKB-SubCell"/>
</dbReference>
<keyword evidence="8 10" id="KW-1133">Transmembrane helix</keyword>
<dbReference type="AlphaFoldDB" id="A0AAE3HL28"/>
<evidence type="ECO:0000256" key="6">
    <source>
        <dbReference type="ARBA" id="ARBA00022505"/>
    </source>
</evidence>
<evidence type="ECO:0000256" key="11">
    <source>
        <dbReference type="RuleBase" id="RU365097"/>
    </source>
</evidence>
<feature type="transmembrane region" description="Helical" evidence="10">
    <location>
        <begin position="44"/>
        <end position="65"/>
    </location>
</feature>
<keyword evidence="5" id="KW-1003">Cell membrane</keyword>
<dbReference type="InterPro" id="IPR035906">
    <property type="entry name" value="MetI-like_sf"/>
</dbReference>
<evidence type="ECO:0000313" key="13">
    <source>
        <dbReference type="EMBL" id="MCS3904311.1"/>
    </source>
</evidence>
<feature type="transmembrane region" description="Helical" evidence="10">
    <location>
        <begin position="85"/>
        <end position="103"/>
    </location>
</feature>
<keyword evidence="9 10" id="KW-0472">Membrane</keyword>
<accession>A0AAE3HL28</accession>
<comment type="function">
    <text evidence="1 11">Part of the binding-protein-dependent transport system for molybdenum; probably responsible for the translocation of the substrate across the membrane.</text>
</comment>
<sequence length="222" mass="24229">MDWTALNISLQLAAWASALLLPIGLLLGRWLAATPMRGRGFVEAAVALPLVLPPTVLGFYLLVLFSDDNPAGWLWRTLTGSGLNFSFSGIVIASVIFNLPFAVQPIQRAFESIPPYVREAAWCSGLSHWRTFWRIELPLIWPGVISAMILTFIHTLGEFGVILMVGGAIDGETRTIAIAIYDRMQAFDESAAATMSLTLLIASFAAIGIVYSLTGRKPLHVR</sequence>
<dbReference type="Gene3D" id="1.10.3720.10">
    <property type="entry name" value="MetI-like"/>
    <property type="match status" value="1"/>
</dbReference>
<dbReference type="PANTHER" id="PTHR30183">
    <property type="entry name" value="MOLYBDENUM TRANSPORT SYSTEM PERMEASE PROTEIN MODB"/>
    <property type="match status" value="1"/>
</dbReference>
<keyword evidence="14" id="KW-1185">Reference proteome</keyword>
<gene>
    <name evidence="13" type="ORF">J2T55_002347</name>
</gene>
<organism evidence="13 14">
    <name type="scientific">Methylohalomonas lacus</name>
    <dbReference type="NCBI Taxonomy" id="398773"/>
    <lineage>
        <taxon>Bacteria</taxon>
        <taxon>Pseudomonadati</taxon>
        <taxon>Pseudomonadota</taxon>
        <taxon>Gammaproteobacteria</taxon>
        <taxon>Methylohalomonadales</taxon>
        <taxon>Methylohalomonadaceae</taxon>
        <taxon>Methylohalomonas</taxon>
    </lineage>
</organism>
<dbReference type="NCBIfam" id="TIGR02141">
    <property type="entry name" value="modB_ABC"/>
    <property type="match status" value="1"/>
</dbReference>
<keyword evidence="4 10" id="KW-0813">Transport</keyword>
<evidence type="ECO:0000256" key="10">
    <source>
        <dbReference type="RuleBase" id="RU363032"/>
    </source>
</evidence>
<evidence type="ECO:0000259" key="12">
    <source>
        <dbReference type="PROSITE" id="PS50928"/>
    </source>
</evidence>
<name>A0AAE3HL28_9GAMM</name>
<reference evidence="13" key="1">
    <citation type="submission" date="2022-08" db="EMBL/GenBank/DDBJ databases">
        <title>Genomic Encyclopedia of Type Strains, Phase III (KMG-III): the genomes of soil and plant-associated and newly described type strains.</title>
        <authorList>
            <person name="Whitman W."/>
        </authorList>
    </citation>
    <scope>NUCLEOTIDE SEQUENCE</scope>
    <source>
        <strain evidence="13">HMT 1</strain>
    </source>
</reference>
<evidence type="ECO:0000256" key="3">
    <source>
        <dbReference type="ARBA" id="ARBA00007069"/>
    </source>
</evidence>
<dbReference type="InterPro" id="IPR011867">
    <property type="entry name" value="ModB_ABC"/>
</dbReference>
<dbReference type="SUPFAM" id="SSF161098">
    <property type="entry name" value="MetI-like"/>
    <property type="match status" value="1"/>
</dbReference>
<dbReference type="Pfam" id="PF00528">
    <property type="entry name" value="BPD_transp_1"/>
    <property type="match status" value="1"/>
</dbReference>
<evidence type="ECO:0000256" key="2">
    <source>
        <dbReference type="ARBA" id="ARBA00004651"/>
    </source>
</evidence>
<evidence type="ECO:0000256" key="5">
    <source>
        <dbReference type="ARBA" id="ARBA00022475"/>
    </source>
</evidence>
<keyword evidence="11" id="KW-0997">Cell inner membrane</keyword>
<keyword evidence="6 11" id="KW-0500">Molybdenum</keyword>
<dbReference type="RefSeq" id="WP_259057014.1">
    <property type="nucleotide sequence ID" value="NZ_JANUCT010000019.1"/>
</dbReference>
<protein>
    <recommendedName>
        <fullName evidence="11">Molybdenum transport system permease</fullName>
    </recommendedName>
</protein>
<comment type="similarity">
    <text evidence="3 11">Belongs to the binding-protein-dependent transport system permease family. CysTW subfamily.</text>
</comment>
<dbReference type="GO" id="GO:0015098">
    <property type="term" value="F:molybdate ion transmembrane transporter activity"/>
    <property type="evidence" value="ECO:0007669"/>
    <property type="project" value="UniProtKB-UniRule"/>
</dbReference>
<evidence type="ECO:0000256" key="9">
    <source>
        <dbReference type="ARBA" id="ARBA00023136"/>
    </source>
</evidence>
<feature type="transmembrane region" description="Helical" evidence="10">
    <location>
        <begin position="12"/>
        <end position="32"/>
    </location>
</feature>
<feature type="domain" description="ABC transmembrane type-1" evidence="12">
    <location>
        <begin position="6"/>
        <end position="210"/>
    </location>
</feature>
<dbReference type="CDD" id="cd06261">
    <property type="entry name" value="TM_PBP2"/>
    <property type="match status" value="1"/>
</dbReference>
<comment type="caution">
    <text evidence="13">The sequence shown here is derived from an EMBL/GenBank/DDBJ whole genome shotgun (WGS) entry which is preliminary data.</text>
</comment>
<dbReference type="Proteomes" id="UP001204445">
    <property type="component" value="Unassembled WGS sequence"/>
</dbReference>
<feature type="transmembrane region" description="Helical" evidence="10">
    <location>
        <begin position="191"/>
        <end position="213"/>
    </location>
</feature>
<keyword evidence="7 10" id="KW-0812">Transmembrane</keyword>
<comment type="subcellular location">
    <subcellularLocation>
        <location evidence="11">Cell inner membrane</location>
        <topology evidence="11">Multi-pass membrane protein</topology>
    </subcellularLocation>
    <subcellularLocation>
        <location evidence="2 10">Cell membrane</location>
        <topology evidence="2 10">Multi-pass membrane protein</topology>
    </subcellularLocation>
</comment>
<evidence type="ECO:0000256" key="7">
    <source>
        <dbReference type="ARBA" id="ARBA00022692"/>
    </source>
</evidence>
<evidence type="ECO:0000313" key="14">
    <source>
        <dbReference type="Proteomes" id="UP001204445"/>
    </source>
</evidence>
<evidence type="ECO:0000256" key="1">
    <source>
        <dbReference type="ARBA" id="ARBA00002949"/>
    </source>
</evidence>
<dbReference type="InterPro" id="IPR000515">
    <property type="entry name" value="MetI-like"/>
</dbReference>
<evidence type="ECO:0000256" key="8">
    <source>
        <dbReference type="ARBA" id="ARBA00022989"/>
    </source>
</evidence>
<feature type="transmembrane region" description="Helical" evidence="10">
    <location>
        <begin position="139"/>
        <end position="157"/>
    </location>
</feature>